<evidence type="ECO:0000256" key="1">
    <source>
        <dbReference type="ARBA" id="ARBA00022574"/>
    </source>
</evidence>
<keyword evidence="2" id="KW-0677">Repeat</keyword>
<feature type="compositionally biased region" description="Polar residues" evidence="4">
    <location>
        <begin position="105"/>
        <end position="114"/>
    </location>
</feature>
<dbReference type="PROSITE" id="PS50082">
    <property type="entry name" value="WD_REPEATS_2"/>
    <property type="match status" value="5"/>
</dbReference>
<feature type="region of interest" description="Disordered" evidence="4">
    <location>
        <begin position="97"/>
        <end position="144"/>
    </location>
</feature>
<dbReference type="Pfam" id="PF00400">
    <property type="entry name" value="WD40"/>
    <property type="match status" value="9"/>
</dbReference>
<keyword evidence="7" id="KW-0418">Kinase</keyword>
<dbReference type="Gene3D" id="3.90.1580.10">
    <property type="entry name" value="paralog of FGE (formylglycine-generating enzyme)"/>
    <property type="match status" value="1"/>
</dbReference>
<dbReference type="SUPFAM" id="SSF56436">
    <property type="entry name" value="C-type lectin-like"/>
    <property type="match status" value="1"/>
</dbReference>
<proteinExistence type="predicted"/>
<evidence type="ECO:0000256" key="4">
    <source>
        <dbReference type="SAM" id="MobiDB-lite"/>
    </source>
</evidence>
<dbReference type="SUPFAM" id="SSF50998">
    <property type="entry name" value="Quinoprotein alcohol dehydrogenase-like"/>
    <property type="match status" value="2"/>
</dbReference>
<dbReference type="SMART" id="SM00320">
    <property type="entry name" value="WD40"/>
    <property type="match status" value="14"/>
</dbReference>
<dbReference type="CDD" id="cd00200">
    <property type="entry name" value="WD40"/>
    <property type="match status" value="2"/>
</dbReference>
<dbReference type="InterPro" id="IPR005532">
    <property type="entry name" value="SUMF_dom"/>
</dbReference>
<dbReference type="PROSITE" id="PS50294">
    <property type="entry name" value="WD_REPEATS_REGION"/>
    <property type="match status" value="5"/>
</dbReference>
<dbReference type="InterPro" id="IPR020472">
    <property type="entry name" value="WD40_PAC1"/>
</dbReference>
<feature type="repeat" description="WD" evidence="3">
    <location>
        <begin position="449"/>
        <end position="490"/>
    </location>
</feature>
<dbReference type="InterPro" id="IPR019775">
    <property type="entry name" value="WD40_repeat_CS"/>
</dbReference>
<evidence type="ECO:0000256" key="5">
    <source>
        <dbReference type="SAM" id="Phobius"/>
    </source>
</evidence>
<sequence length="1370" mass="151528">MTKFDPYQRWLGIPPQDQPPHFYRLLGLELFEEDPEIIKAAAENAIAFIQQNAFGEELQQSQRLLKDIEKVAAYLMSPPHKAKYDKKLKAKLGISTPEVSAPEAPTQQTSSKQNPKPAPPTSSQSQESPSPIQVDSPSTDSSLEKSKQASKLKLAGFEISYLSAAAGIVGIFIVAILLGMQFVGNDSAQQTNIPQPSPTPEPSATSKSPKTEVVNKQALVAKENNPVPQKAKPAPNKPDKPMPPPADEFTGQFTVRSDTLNQKPGKLLEDVTVDLLYQPGLKKEGQIPLGTFKTGANGQGTLKVKLTPKQQTGKFLVKLTRENESWERMLNNFPNELAQNLEIPVQLEPEYLNPAWIEQRLTEVKLNDLIAEYRKVNDPAVQAVASALELSQHLLQAHPETLRDQLQLRLQYHQEPKLAVFQSLPDEKIQIRSQWPTFNRAGGPLIRTILDSNRGIYCLAVTPDGKYAITGRGDRLINIWDISTGKLSRNLKGHRSSLKCLAVTPDGKRLVSGSYDKKAIVWDIATGKAIHTLDGHTDTVSALAITPDGKRIVTGGYDQSLKLWDLETGKLLRSSGLHKKAISSIAISPDGQTILSASYQNLIVSRIDNGQGILELKSDRAAFDNFSMSPDGKFIVSSGSQPQIWNLATGSPILNLEGDEGFRISCLAVSPNGKQVIAGTHSRALLVFDIATGKLSKTFLGHSHTVTQIAFLPDGKHFISGSYDDTLKLWSLENESPVLTPQAHSREVNHVVISSDGKQAVSAAQGELKVWDLQKGKLQNNLKAPLHSNNWISYLPDERFIISGSSASFHGWDIDTGAEIHDFKAKNHMGDVAVSPDGSRGITTSEDIRTQSKKLTIWDLTKRKLLRTMFAHKKSIASLAISADGKRLFSGSLNEFKVWDLESGELLHTYEEPMGLVRHLKLTSDGKYALTSGVVDKQHAILVWDLLEKKRKHTLKGHTQRVRCLAVSPDGTLAVSNADDKTIRLWDLIQGKLLKTYAFEDKANDIAIASDNRTLLVGCYSGRIHKLRIVMPGEATDLQPVPPLLAAGQGAPDSIAQKQQTLSAKSLDRKVKIINSLDMHFALIPAGKFMMGSGKPAAEIARQFDSNPSYFENERPQHEVQIEKPFYMGMHEVTIDDFKQFINMTGYKTDLERSGRGGAGWDDFSQKFKTGIADFNWAKTGWSKSNFHPVVNVSWNDAVSFCKWLSQREKAKYRLPTEAEWEYACRAGTTSLFYYGNDPEAMAPFGNIWDKTASQQFRVNYANLKGISAEDNFAFTAPVGSFKANPWSLYDMHGNVMEWCSDWMGDEYYKTLNGKVASDPQGPETGSDRVLRGGCWSFFPQHARAASRSKLAPSRSAHNVGFRVVLEIEQ</sequence>
<dbReference type="Gene3D" id="2.130.10.10">
    <property type="entry name" value="YVTN repeat-like/Quinoprotein amine dehydrogenase"/>
    <property type="match status" value="3"/>
</dbReference>
<keyword evidence="5" id="KW-0472">Membrane</keyword>
<keyword evidence="5" id="KW-1133">Transmembrane helix</keyword>
<keyword evidence="1 3" id="KW-0853">WD repeat</keyword>
<dbReference type="InterPro" id="IPR011047">
    <property type="entry name" value="Quinoprotein_ADH-like_sf"/>
</dbReference>
<dbReference type="EMBL" id="CP036269">
    <property type="protein sequence ID" value="QDT44933.1"/>
    <property type="molecule type" value="Genomic_DNA"/>
</dbReference>
<evidence type="ECO:0000313" key="7">
    <source>
        <dbReference type="EMBL" id="QDT44933.1"/>
    </source>
</evidence>
<feature type="repeat" description="WD" evidence="3">
    <location>
        <begin position="491"/>
        <end position="532"/>
    </location>
</feature>
<feature type="repeat" description="WD" evidence="3">
    <location>
        <begin position="955"/>
        <end position="996"/>
    </location>
</feature>
<gene>
    <name evidence="7" type="primary">pkn1_9</name>
    <name evidence="7" type="ORF">Pan241w_50490</name>
</gene>
<dbReference type="RefSeq" id="WP_145220765.1">
    <property type="nucleotide sequence ID" value="NZ_CP036269.1"/>
</dbReference>
<organism evidence="7 8">
    <name type="scientific">Gimesia alba</name>
    <dbReference type="NCBI Taxonomy" id="2527973"/>
    <lineage>
        <taxon>Bacteria</taxon>
        <taxon>Pseudomonadati</taxon>
        <taxon>Planctomycetota</taxon>
        <taxon>Planctomycetia</taxon>
        <taxon>Planctomycetales</taxon>
        <taxon>Planctomycetaceae</taxon>
        <taxon>Gimesia</taxon>
    </lineage>
</organism>
<dbReference type="InterPro" id="IPR015943">
    <property type="entry name" value="WD40/YVTN_repeat-like_dom_sf"/>
</dbReference>
<feature type="compositionally biased region" description="Low complexity" evidence="4">
    <location>
        <begin position="224"/>
        <end position="234"/>
    </location>
</feature>
<evidence type="ECO:0000313" key="8">
    <source>
        <dbReference type="Proteomes" id="UP000317171"/>
    </source>
</evidence>
<dbReference type="KEGG" id="gaz:Pan241w_50490"/>
<dbReference type="GO" id="GO:0004674">
    <property type="term" value="F:protein serine/threonine kinase activity"/>
    <property type="evidence" value="ECO:0007669"/>
    <property type="project" value="UniProtKB-EC"/>
</dbReference>
<name>A0A517RM23_9PLAN</name>
<dbReference type="InterPro" id="IPR001680">
    <property type="entry name" value="WD40_rpt"/>
</dbReference>
<dbReference type="InterPro" id="IPR016187">
    <property type="entry name" value="CTDL_fold"/>
</dbReference>
<accession>A0A517RM23</accession>
<feature type="compositionally biased region" description="Low complexity" evidence="4">
    <location>
        <begin position="121"/>
        <end position="133"/>
    </location>
</feature>
<feature type="region of interest" description="Disordered" evidence="4">
    <location>
        <begin position="188"/>
        <end position="245"/>
    </location>
</feature>
<evidence type="ECO:0000256" key="3">
    <source>
        <dbReference type="PROSITE-ProRule" id="PRU00221"/>
    </source>
</evidence>
<feature type="repeat" description="WD" evidence="3">
    <location>
        <begin position="533"/>
        <end position="574"/>
    </location>
</feature>
<dbReference type="Pfam" id="PF03781">
    <property type="entry name" value="FGE-sulfatase"/>
    <property type="match status" value="1"/>
</dbReference>
<dbReference type="OrthoDB" id="500858at2"/>
<keyword evidence="7" id="KW-0808">Transferase</keyword>
<dbReference type="PANTHER" id="PTHR19848:SF8">
    <property type="entry name" value="F-BOX AND WD REPEAT DOMAIN CONTAINING 7"/>
    <property type="match status" value="1"/>
</dbReference>
<protein>
    <submittedName>
        <fullName evidence="7">Serine/threonine-protein kinase pkn1</fullName>
        <ecNumber evidence="7">2.7.11.1</ecNumber>
    </submittedName>
</protein>
<dbReference type="PRINTS" id="PR00320">
    <property type="entry name" value="GPROTEINBRPT"/>
</dbReference>
<dbReference type="EC" id="2.7.11.1" evidence="7"/>
<keyword evidence="5" id="KW-0812">Transmembrane</keyword>
<keyword evidence="8" id="KW-1185">Reference proteome</keyword>
<reference evidence="7 8" key="1">
    <citation type="submission" date="2019-02" db="EMBL/GenBank/DDBJ databases">
        <title>Deep-cultivation of Planctomycetes and their phenomic and genomic characterization uncovers novel biology.</title>
        <authorList>
            <person name="Wiegand S."/>
            <person name="Jogler M."/>
            <person name="Boedeker C."/>
            <person name="Pinto D."/>
            <person name="Vollmers J."/>
            <person name="Rivas-Marin E."/>
            <person name="Kohn T."/>
            <person name="Peeters S.H."/>
            <person name="Heuer A."/>
            <person name="Rast P."/>
            <person name="Oberbeckmann S."/>
            <person name="Bunk B."/>
            <person name="Jeske O."/>
            <person name="Meyerdierks A."/>
            <person name="Storesund J.E."/>
            <person name="Kallscheuer N."/>
            <person name="Luecker S."/>
            <person name="Lage O.M."/>
            <person name="Pohl T."/>
            <person name="Merkel B.J."/>
            <person name="Hornburger P."/>
            <person name="Mueller R.-W."/>
            <person name="Bruemmer F."/>
            <person name="Labrenz M."/>
            <person name="Spormann A.M."/>
            <person name="Op den Camp H."/>
            <person name="Overmann J."/>
            <person name="Amann R."/>
            <person name="Jetten M.S.M."/>
            <person name="Mascher T."/>
            <person name="Medema M.H."/>
            <person name="Devos D.P."/>
            <person name="Kaster A.-K."/>
            <person name="Ovreas L."/>
            <person name="Rohde M."/>
            <person name="Galperin M.Y."/>
            <person name="Jogler C."/>
        </authorList>
    </citation>
    <scope>NUCLEOTIDE SEQUENCE [LARGE SCALE GENOMIC DNA]</scope>
    <source>
        <strain evidence="7 8">Pan241w</strain>
    </source>
</reference>
<dbReference type="PANTHER" id="PTHR19848">
    <property type="entry name" value="WD40 REPEAT PROTEIN"/>
    <property type="match status" value="1"/>
</dbReference>
<feature type="domain" description="Sulfatase-modifying factor enzyme-like" evidence="6">
    <location>
        <begin position="1083"/>
        <end position="1365"/>
    </location>
</feature>
<dbReference type="InterPro" id="IPR042095">
    <property type="entry name" value="SUMF_sf"/>
</dbReference>
<feature type="repeat" description="WD" evidence="3">
    <location>
        <begin position="699"/>
        <end position="740"/>
    </location>
</feature>
<evidence type="ECO:0000256" key="2">
    <source>
        <dbReference type="ARBA" id="ARBA00022737"/>
    </source>
</evidence>
<dbReference type="PROSITE" id="PS00678">
    <property type="entry name" value="WD_REPEATS_1"/>
    <property type="match status" value="3"/>
</dbReference>
<dbReference type="Proteomes" id="UP000317171">
    <property type="component" value="Chromosome"/>
</dbReference>
<evidence type="ECO:0000259" key="6">
    <source>
        <dbReference type="Pfam" id="PF03781"/>
    </source>
</evidence>
<feature type="transmembrane region" description="Helical" evidence="5">
    <location>
        <begin position="161"/>
        <end position="183"/>
    </location>
</feature>